<protein>
    <recommendedName>
        <fullName evidence="4">Tumour necrosis factor receptor superfamily member 19</fullName>
    </recommendedName>
</protein>
<name>A0A1I1XG85_9BACI</name>
<dbReference type="RefSeq" id="WP_177183423.1">
    <property type="nucleotide sequence ID" value="NZ_FOMR01000007.1"/>
</dbReference>
<gene>
    <name evidence="2" type="ORF">SAMN05216238_107194</name>
</gene>
<evidence type="ECO:0000313" key="2">
    <source>
        <dbReference type="EMBL" id="SFE04773.1"/>
    </source>
</evidence>
<dbReference type="EMBL" id="FOMR01000007">
    <property type="protein sequence ID" value="SFE04773.1"/>
    <property type="molecule type" value="Genomic_DNA"/>
</dbReference>
<dbReference type="AlphaFoldDB" id="A0A1I1XG85"/>
<organism evidence="2 3">
    <name type="scientific">Lentibacillus persicus</name>
    <dbReference type="NCBI Taxonomy" id="640948"/>
    <lineage>
        <taxon>Bacteria</taxon>
        <taxon>Bacillati</taxon>
        <taxon>Bacillota</taxon>
        <taxon>Bacilli</taxon>
        <taxon>Bacillales</taxon>
        <taxon>Bacillaceae</taxon>
        <taxon>Lentibacillus</taxon>
    </lineage>
</organism>
<reference evidence="3" key="1">
    <citation type="submission" date="2016-10" db="EMBL/GenBank/DDBJ databases">
        <authorList>
            <person name="Varghese N."/>
            <person name="Submissions S."/>
        </authorList>
    </citation>
    <scope>NUCLEOTIDE SEQUENCE [LARGE SCALE GENOMIC DNA]</scope>
    <source>
        <strain evidence="3">DSM 22530</strain>
    </source>
</reference>
<keyword evidence="1" id="KW-0812">Transmembrane</keyword>
<evidence type="ECO:0000256" key="1">
    <source>
        <dbReference type="SAM" id="Phobius"/>
    </source>
</evidence>
<keyword evidence="1" id="KW-1133">Transmembrane helix</keyword>
<feature type="transmembrane region" description="Helical" evidence="1">
    <location>
        <begin position="6"/>
        <end position="24"/>
    </location>
</feature>
<sequence>MGKKTVIFIVAVTLIVLIAGWYVLQNVMTNYNVDEDAFQPHQWELTHLADSKTGE</sequence>
<dbReference type="Proteomes" id="UP000199474">
    <property type="component" value="Unassembled WGS sequence"/>
</dbReference>
<keyword evidence="1" id="KW-0472">Membrane</keyword>
<keyword evidence="3" id="KW-1185">Reference proteome</keyword>
<evidence type="ECO:0000313" key="3">
    <source>
        <dbReference type="Proteomes" id="UP000199474"/>
    </source>
</evidence>
<evidence type="ECO:0008006" key="4">
    <source>
        <dbReference type="Google" id="ProtNLM"/>
    </source>
</evidence>
<proteinExistence type="predicted"/>
<accession>A0A1I1XG85</accession>